<keyword evidence="4" id="KW-0812">Transmembrane</keyword>
<feature type="transmembrane region" description="Helical" evidence="4">
    <location>
        <begin position="342"/>
        <end position="364"/>
    </location>
</feature>
<evidence type="ECO:0000313" key="5">
    <source>
        <dbReference type="EMBL" id="HIQ70958.1"/>
    </source>
</evidence>
<dbReference type="Proteomes" id="UP000886887">
    <property type="component" value="Unassembled WGS sequence"/>
</dbReference>
<dbReference type="EMBL" id="DVFJ01000006">
    <property type="protein sequence ID" value="HIQ70958.1"/>
    <property type="molecule type" value="Genomic_DNA"/>
</dbReference>
<feature type="transmembrane region" description="Helical" evidence="4">
    <location>
        <begin position="12"/>
        <end position="32"/>
    </location>
</feature>
<sequence>MIPFVETFNFTVMLLFALCYAYQMVYIIVRLIKKTPHTPARRLHRYAVLIPARNEQAVLGKLLESIEAQRYPRQLVDVYVVADNCQDDTAGVARTHGATVIMRTNHRLIGKGYALDYALARIRERVGLRFYDGYFVIDADNVLDERFIAEMNATFDQGYRVVTSYRNSKNYGTNWISAGYGLWFLRESQYVNGARMALHTSCAISGTGFLVSSEIFERDGGWKQYLLTEDIEFSVANALRGEVIGYCERAVLYDEQPEDFRSSWKQRMRWAKGFYQVFARYGGSLARGCFGRRGFQCYDMLMTVAPATVLTLLTLGVNSLTFLQGIMRDMRGVVLATGQGMLMTLAGVYATLLLFGLVTTITEWRQIHCAAGKKVLYLFTFPLFMFTYIPIAVAALVRRVTWEPIAHNVRKDVSQIIEG</sequence>
<keyword evidence="4" id="KW-1133">Transmembrane helix</keyword>
<dbReference type="SUPFAM" id="SSF53448">
    <property type="entry name" value="Nucleotide-diphospho-sugar transferases"/>
    <property type="match status" value="1"/>
</dbReference>
<gene>
    <name evidence="5" type="ORF">IAB73_01950</name>
</gene>
<evidence type="ECO:0000313" key="6">
    <source>
        <dbReference type="Proteomes" id="UP000886887"/>
    </source>
</evidence>
<comment type="similarity">
    <text evidence="1">Belongs to the glycosyltransferase 2 family.</text>
</comment>
<feature type="transmembrane region" description="Helical" evidence="4">
    <location>
        <begin position="300"/>
        <end position="322"/>
    </location>
</feature>
<evidence type="ECO:0000256" key="1">
    <source>
        <dbReference type="ARBA" id="ARBA00006739"/>
    </source>
</evidence>
<reference evidence="5" key="1">
    <citation type="submission" date="2020-10" db="EMBL/GenBank/DDBJ databases">
        <authorList>
            <person name="Gilroy R."/>
        </authorList>
    </citation>
    <scope>NUCLEOTIDE SEQUENCE</scope>
    <source>
        <strain evidence="5">ChiSxjej2B14-6234</strain>
    </source>
</reference>
<dbReference type="InterPro" id="IPR029044">
    <property type="entry name" value="Nucleotide-diphossugar_trans"/>
</dbReference>
<dbReference type="PANTHER" id="PTHR43630">
    <property type="entry name" value="POLY-BETA-1,6-N-ACETYL-D-GLUCOSAMINE SYNTHASE"/>
    <property type="match status" value="1"/>
</dbReference>
<dbReference type="CDD" id="cd06438">
    <property type="entry name" value="EpsO_like"/>
    <property type="match status" value="1"/>
</dbReference>
<keyword evidence="4" id="KW-0472">Membrane</keyword>
<reference evidence="5" key="2">
    <citation type="journal article" date="2021" name="PeerJ">
        <title>Extensive microbial diversity within the chicken gut microbiome revealed by metagenomics and culture.</title>
        <authorList>
            <person name="Gilroy R."/>
            <person name="Ravi A."/>
            <person name="Getino M."/>
            <person name="Pursley I."/>
            <person name="Horton D.L."/>
            <person name="Alikhan N.F."/>
            <person name="Baker D."/>
            <person name="Gharbi K."/>
            <person name="Hall N."/>
            <person name="Watson M."/>
            <person name="Adriaenssens E.M."/>
            <person name="Foster-Nyarko E."/>
            <person name="Jarju S."/>
            <person name="Secka A."/>
            <person name="Antonio M."/>
            <person name="Oren A."/>
            <person name="Chaudhuri R.R."/>
            <person name="La Ragione R."/>
            <person name="Hildebrand F."/>
            <person name="Pallen M.J."/>
        </authorList>
    </citation>
    <scope>NUCLEOTIDE SEQUENCE</scope>
    <source>
        <strain evidence="5">ChiSxjej2B14-6234</strain>
    </source>
</reference>
<keyword evidence="3" id="KW-0808">Transferase</keyword>
<proteinExistence type="inferred from homology"/>
<accession>A0A9D0Z8J8</accession>
<keyword evidence="2" id="KW-0328">Glycosyltransferase</keyword>
<dbReference type="Gene3D" id="3.90.550.10">
    <property type="entry name" value="Spore Coat Polysaccharide Biosynthesis Protein SpsA, Chain A"/>
    <property type="match status" value="1"/>
</dbReference>
<dbReference type="AlphaFoldDB" id="A0A9D0Z8J8"/>
<organism evidence="5 6">
    <name type="scientific">Candidatus Onthenecus intestinigallinarum</name>
    <dbReference type="NCBI Taxonomy" id="2840875"/>
    <lineage>
        <taxon>Bacteria</taxon>
        <taxon>Bacillati</taxon>
        <taxon>Bacillota</taxon>
        <taxon>Clostridia</taxon>
        <taxon>Eubacteriales</taxon>
        <taxon>Candidatus Onthenecus</taxon>
    </lineage>
</organism>
<feature type="transmembrane region" description="Helical" evidence="4">
    <location>
        <begin position="376"/>
        <end position="397"/>
    </location>
</feature>
<evidence type="ECO:0000256" key="2">
    <source>
        <dbReference type="ARBA" id="ARBA00022676"/>
    </source>
</evidence>
<dbReference type="PANTHER" id="PTHR43630:SF1">
    <property type="entry name" value="POLY-BETA-1,6-N-ACETYL-D-GLUCOSAMINE SYNTHASE"/>
    <property type="match status" value="1"/>
</dbReference>
<dbReference type="GO" id="GO:0016757">
    <property type="term" value="F:glycosyltransferase activity"/>
    <property type="evidence" value="ECO:0007669"/>
    <property type="project" value="UniProtKB-KW"/>
</dbReference>
<evidence type="ECO:0000256" key="4">
    <source>
        <dbReference type="SAM" id="Phobius"/>
    </source>
</evidence>
<dbReference type="Pfam" id="PF13641">
    <property type="entry name" value="Glyco_tranf_2_3"/>
    <property type="match status" value="1"/>
</dbReference>
<comment type="caution">
    <text evidence="5">The sequence shown here is derived from an EMBL/GenBank/DDBJ whole genome shotgun (WGS) entry which is preliminary data.</text>
</comment>
<protein>
    <submittedName>
        <fullName evidence="5">Glycosyltransferase family 2 protein</fullName>
    </submittedName>
</protein>
<name>A0A9D0Z8J8_9FIRM</name>
<evidence type="ECO:0000256" key="3">
    <source>
        <dbReference type="ARBA" id="ARBA00022679"/>
    </source>
</evidence>